<comment type="similarity">
    <text evidence="2">Belongs to the asparagine synthetase family.</text>
</comment>
<evidence type="ECO:0000256" key="7">
    <source>
        <dbReference type="ARBA" id="ARBA00048741"/>
    </source>
</evidence>
<dbReference type="InterPro" id="IPR051786">
    <property type="entry name" value="ASN_synthetase/amidase"/>
</dbReference>
<keyword evidence="6" id="KW-0315">Glutamine amidotransferase</keyword>
<protein>
    <recommendedName>
        <fullName evidence="3">asparagine synthase (glutamine-hydrolyzing)</fullName>
        <ecNumber evidence="3">6.3.5.4</ecNumber>
    </recommendedName>
</protein>
<feature type="domain" description="Glutamine amidotransferase type-2" evidence="8">
    <location>
        <begin position="2"/>
        <end position="217"/>
    </location>
</feature>
<organism evidence="9 10">
    <name type="scientific">Methylobacterium trifolii</name>
    <dbReference type="NCBI Taxonomy" id="1003092"/>
    <lineage>
        <taxon>Bacteria</taxon>
        <taxon>Pseudomonadati</taxon>
        <taxon>Pseudomonadota</taxon>
        <taxon>Alphaproteobacteria</taxon>
        <taxon>Hyphomicrobiales</taxon>
        <taxon>Methylobacteriaceae</taxon>
        <taxon>Methylobacterium</taxon>
    </lineage>
</organism>
<evidence type="ECO:0000256" key="1">
    <source>
        <dbReference type="ARBA" id="ARBA00005187"/>
    </source>
</evidence>
<dbReference type="Pfam" id="PF00733">
    <property type="entry name" value="Asn_synthase"/>
    <property type="match status" value="1"/>
</dbReference>
<dbReference type="RefSeq" id="WP_238180752.1">
    <property type="nucleotide sequence ID" value="NZ_BPRB01000010.1"/>
</dbReference>
<dbReference type="Proteomes" id="UP001055057">
    <property type="component" value="Unassembled WGS sequence"/>
</dbReference>
<evidence type="ECO:0000256" key="2">
    <source>
        <dbReference type="ARBA" id="ARBA00005752"/>
    </source>
</evidence>
<dbReference type="PROSITE" id="PS51278">
    <property type="entry name" value="GATASE_TYPE_2"/>
    <property type="match status" value="1"/>
</dbReference>
<dbReference type="EMBL" id="BPRB01000010">
    <property type="protein sequence ID" value="GJE58117.1"/>
    <property type="molecule type" value="Genomic_DNA"/>
</dbReference>
<dbReference type="SUPFAM" id="SSF56235">
    <property type="entry name" value="N-terminal nucleophile aminohydrolases (Ntn hydrolases)"/>
    <property type="match status" value="1"/>
</dbReference>
<dbReference type="InterPro" id="IPR014729">
    <property type="entry name" value="Rossmann-like_a/b/a_fold"/>
</dbReference>
<dbReference type="InterPro" id="IPR006426">
    <property type="entry name" value="Asn_synth_AEB"/>
</dbReference>
<evidence type="ECO:0000256" key="6">
    <source>
        <dbReference type="ARBA" id="ARBA00022962"/>
    </source>
</evidence>
<evidence type="ECO:0000256" key="3">
    <source>
        <dbReference type="ARBA" id="ARBA00012737"/>
    </source>
</evidence>
<dbReference type="CDD" id="cd00712">
    <property type="entry name" value="AsnB"/>
    <property type="match status" value="1"/>
</dbReference>
<dbReference type="NCBIfam" id="TIGR01536">
    <property type="entry name" value="asn_synth_AEB"/>
    <property type="match status" value="1"/>
</dbReference>
<dbReference type="PIRSF" id="PIRSF001589">
    <property type="entry name" value="Asn_synthetase_glu-h"/>
    <property type="match status" value="1"/>
</dbReference>
<dbReference type="Gene3D" id="3.40.50.620">
    <property type="entry name" value="HUPs"/>
    <property type="match status" value="1"/>
</dbReference>
<dbReference type="InterPro" id="IPR017932">
    <property type="entry name" value="GATase_2_dom"/>
</dbReference>
<dbReference type="InterPro" id="IPR001962">
    <property type="entry name" value="Asn_synthase"/>
</dbReference>
<comment type="catalytic activity">
    <reaction evidence="7">
        <text>L-aspartate + L-glutamine + ATP + H2O = L-asparagine + L-glutamate + AMP + diphosphate + H(+)</text>
        <dbReference type="Rhea" id="RHEA:12228"/>
        <dbReference type="ChEBI" id="CHEBI:15377"/>
        <dbReference type="ChEBI" id="CHEBI:15378"/>
        <dbReference type="ChEBI" id="CHEBI:29985"/>
        <dbReference type="ChEBI" id="CHEBI:29991"/>
        <dbReference type="ChEBI" id="CHEBI:30616"/>
        <dbReference type="ChEBI" id="CHEBI:33019"/>
        <dbReference type="ChEBI" id="CHEBI:58048"/>
        <dbReference type="ChEBI" id="CHEBI:58359"/>
        <dbReference type="ChEBI" id="CHEBI:456215"/>
        <dbReference type="EC" id="6.3.5.4"/>
    </reaction>
</comment>
<evidence type="ECO:0000256" key="5">
    <source>
        <dbReference type="ARBA" id="ARBA00022840"/>
    </source>
</evidence>
<gene>
    <name evidence="9" type="primary">asnB</name>
    <name evidence="9" type="ORF">MPOCJGCO_0195</name>
</gene>
<dbReference type="Pfam" id="PF13522">
    <property type="entry name" value="GATase_6"/>
    <property type="match status" value="1"/>
</dbReference>
<dbReference type="InterPro" id="IPR029055">
    <property type="entry name" value="Ntn_hydrolases_N"/>
</dbReference>
<evidence type="ECO:0000259" key="8">
    <source>
        <dbReference type="PROSITE" id="PS51278"/>
    </source>
</evidence>
<comment type="caution">
    <text evidence="9">The sequence shown here is derived from an EMBL/GenBank/DDBJ whole genome shotgun (WGS) entry which is preliminary data.</text>
</comment>
<dbReference type="Gene3D" id="3.60.20.10">
    <property type="entry name" value="Glutamine Phosphoribosylpyrophosphate, subunit 1, domain 1"/>
    <property type="match status" value="1"/>
</dbReference>
<proteinExistence type="inferred from homology"/>
<reference evidence="9" key="2">
    <citation type="submission" date="2021-08" db="EMBL/GenBank/DDBJ databases">
        <authorList>
            <person name="Tani A."/>
            <person name="Ola A."/>
            <person name="Ogura Y."/>
            <person name="Katsura K."/>
            <person name="Hayashi T."/>
        </authorList>
    </citation>
    <scope>NUCLEOTIDE SEQUENCE</scope>
    <source>
        <strain evidence="9">DSM 23632</strain>
    </source>
</reference>
<evidence type="ECO:0000256" key="4">
    <source>
        <dbReference type="ARBA" id="ARBA00022741"/>
    </source>
</evidence>
<dbReference type="PANTHER" id="PTHR43284">
    <property type="entry name" value="ASPARAGINE SYNTHETASE (GLUTAMINE-HYDROLYZING)"/>
    <property type="match status" value="1"/>
</dbReference>
<dbReference type="PANTHER" id="PTHR43284:SF1">
    <property type="entry name" value="ASPARAGINE SYNTHETASE"/>
    <property type="match status" value="1"/>
</dbReference>
<dbReference type="EC" id="6.3.5.4" evidence="3"/>
<dbReference type="CDD" id="cd01991">
    <property type="entry name" value="Asn_synthase_B_C"/>
    <property type="match status" value="1"/>
</dbReference>
<evidence type="ECO:0000313" key="10">
    <source>
        <dbReference type="Proteomes" id="UP001055057"/>
    </source>
</evidence>
<accession>A0ABQ4TVW7</accession>
<keyword evidence="4" id="KW-0547">Nucleotide-binding</keyword>
<keyword evidence="10" id="KW-1185">Reference proteome</keyword>
<sequence>MCGIAGLIDPRLSTDALRQAADAMTDALARRGPDGRGVWCDPERGVALGHRRLAIVDPSPSGAQPMTSADGRWIVTYNGELYDAPERRPALEAAGHAFRGTSDTEVLVELITRHGVAAALDRVEGIFAFAAWDRAEARLWLARDRMGVKPLYYRAVEGRLLFGSQLGALTACPGPAAEIDPAAVSSLLRHGYVPAPGSIYAGIRKLEAGRLLSWRPGETPRIEPYWSLDAVIAQGRAHPFDGSPEEAADRLETLLSAAVRRQLMSDVPLGALLSGGIDSSTIAALMAEAGPKPRTFAAGFIEDPRFDESPHAAAIARHLGTDHTTIPIGEAEALALVEHLPGIFDEPLADPSGLPTHLLCAAVRRAGITVALSGDGGDELFSGYDRYRLARRFAGRIEPVPRPLRVLAAGAVRHLPDRAAALLAGALPEPWGGPDAMDRLRKAGAQLPGTGFDLYRRLLTLNPAAQALTRGAPGLPTPMDDPGDGPLGGLPLDARMRRLDSLAYLPDDVLAKVDRASMAVGLEARVPLLDRAVVAFAWSLPETILTREGRPKWPLRAVLARHVPPALFERRKQGFAPPLASWLRGPLRGYARDILMGRDAGGGFLDRARVHTMLDEHLAGSHNHAVGLWPLLTFEAWRLAQRP</sequence>
<name>A0ABQ4TVW7_9HYPH</name>
<reference evidence="9" key="1">
    <citation type="journal article" date="2021" name="Front. Microbiol.">
        <title>Comprehensive Comparative Genomics and Phenotyping of Methylobacterium Species.</title>
        <authorList>
            <person name="Alessa O."/>
            <person name="Ogura Y."/>
            <person name="Fujitani Y."/>
            <person name="Takami H."/>
            <person name="Hayashi T."/>
            <person name="Sahin N."/>
            <person name="Tani A."/>
        </authorList>
    </citation>
    <scope>NUCLEOTIDE SEQUENCE</scope>
    <source>
        <strain evidence="9">DSM 23632</strain>
    </source>
</reference>
<dbReference type="InterPro" id="IPR033738">
    <property type="entry name" value="AsnB_N"/>
</dbReference>
<comment type="pathway">
    <text evidence="1">Amino-acid biosynthesis; L-asparagine biosynthesis; L-asparagine from L-aspartate (L-Gln route): step 1/1.</text>
</comment>
<dbReference type="SUPFAM" id="SSF52402">
    <property type="entry name" value="Adenine nucleotide alpha hydrolases-like"/>
    <property type="match status" value="1"/>
</dbReference>
<keyword evidence="5" id="KW-0067">ATP-binding</keyword>
<evidence type="ECO:0000313" key="9">
    <source>
        <dbReference type="EMBL" id="GJE58117.1"/>
    </source>
</evidence>